<dbReference type="AlphaFoldDB" id="A0A6N7IVW5"/>
<dbReference type="Pfam" id="PF02152">
    <property type="entry name" value="FolB"/>
    <property type="match status" value="1"/>
</dbReference>
<organism evidence="8 9">
    <name type="scientific">Desulfofundulus thermobenzoicus</name>
    <dbReference type="NCBI Taxonomy" id="29376"/>
    <lineage>
        <taxon>Bacteria</taxon>
        <taxon>Bacillati</taxon>
        <taxon>Bacillota</taxon>
        <taxon>Clostridia</taxon>
        <taxon>Eubacteriales</taxon>
        <taxon>Peptococcaceae</taxon>
        <taxon>Desulfofundulus</taxon>
    </lineage>
</organism>
<name>A0A6N7IVW5_9FIRM</name>
<evidence type="ECO:0000256" key="4">
    <source>
        <dbReference type="ARBA" id="ARBA00022909"/>
    </source>
</evidence>
<evidence type="ECO:0000313" key="9">
    <source>
        <dbReference type="Proteomes" id="UP000441717"/>
    </source>
</evidence>
<keyword evidence="9" id="KW-1185">Reference proteome</keyword>
<dbReference type="InterPro" id="IPR043133">
    <property type="entry name" value="GTP-CH-I_C/QueF"/>
</dbReference>
<evidence type="ECO:0000256" key="5">
    <source>
        <dbReference type="ARBA" id="ARBA00023239"/>
    </source>
</evidence>
<dbReference type="NCBIfam" id="TIGR00525">
    <property type="entry name" value="folB"/>
    <property type="match status" value="1"/>
</dbReference>
<dbReference type="PANTHER" id="PTHR42844">
    <property type="entry name" value="DIHYDRONEOPTERIN ALDOLASE 1-RELATED"/>
    <property type="match status" value="1"/>
</dbReference>
<dbReference type="PANTHER" id="PTHR42844:SF1">
    <property type="entry name" value="DIHYDRONEOPTERIN ALDOLASE 1-RELATED"/>
    <property type="match status" value="1"/>
</dbReference>
<keyword evidence="4 6" id="KW-0289">Folate biosynthesis</keyword>
<dbReference type="SMART" id="SM00905">
    <property type="entry name" value="FolB"/>
    <property type="match status" value="1"/>
</dbReference>
<dbReference type="Gene3D" id="3.30.1130.10">
    <property type="match status" value="1"/>
</dbReference>
<comment type="caution">
    <text evidence="8">The sequence shown here is derived from an EMBL/GenBank/DDBJ whole genome shotgun (WGS) entry which is preliminary data.</text>
</comment>
<dbReference type="InterPro" id="IPR006157">
    <property type="entry name" value="FolB_dom"/>
</dbReference>
<dbReference type="OrthoDB" id="9808041at2"/>
<dbReference type="UniPathway" id="UPA00077">
    <property type="reaction ID" value="UER00154"/>
</dbReference>
<dbReference type="GO" id="GO:0004150">
    <property type="term" value="F:dihydroneopterin aldolase activity"/>
    <property type="evidence" value="ECO:0007669"/>
    <property type="project" value="UniProtKB-UniRule"/>
</dbReference>
<evidence type="ECO:0000313" key="8">
    <source>
        <dbReference type="EMBL" id="MQL53288.1"/>
    </source>
</evidence>
<comment type="pathway">
    <text evidence="2 6">Cofactor biosynthesis; tetrahydrofolate biosynthesis; 2-amino-4-hydroxy-6-hydroxymethyl-7,8-dihydropteridine diphosphate from 7,8-dihydroneopterin triphosphate: step 3/4.</text>
</comment>
<protein>
    <recommendedName>
        <fullName evidence="6">7,8-dihydroneopterin aldolase</fullName>
        <ecNumber evidence="6">4.1.2.25</ecNumber>
    </recommendedName>
</protein>
<reference evidence="8 9" key="1">
    <citation type="submission" date="2019-10" db="EMBL/GenBank/DDBJ databases">
        <title>Comparative genomics of sulfur disproportionating microorganisms.</title>
        <authorList>
            <person name="Ward L.M."/>
            <person name="Bertran E."/>
            <person name="Johnston D."/>
        </authorList>
    </citation>
    <scope>NUCLEOTIDE SEQUENCE [LARGE SCALE GENOMIC DNA]</scope>
    <source>
        <strain evidence="8 9">DSM 14055</strain>
    </source>
</reference>
<dbReference type="GO" id="GO:0046656">
    <property type="term" value="P:folic acid biosynthetic process"/>
    <property type="evidence" value="ECO:0007669"/>
    <property type="project" value="UniProtKB-UniRule"/>
</dbReference>
<evidence type="ECO:0000259" key="7">
    <source>
        <dbReference type="SMART" id="SM00905"/>
    </source>
</evidence>
<evidence type="ECO:0000256" key="3">
    <source>
        <dbReference type="ARBA" id="ARBA00005708"/>
    </source>
</evidence>
<dbReference type="CDD" id="cd00534">
    <property type="entry name" value="DHNA_DHNTPE"/>
    <property type="match status" value="1"/>
</dbReference>
<dbReference type="SUPFAM" id="SSF55620">
    <property type="entry name" value="Tetrahydrobiopterin biosynthesis enzymes-like"/>
    <property type="match status" value="1"/>
</dbReference>
<evidence type="ECO:0000256" key="1">
    <source>
        <dbReference type="ARBA" id="ARBA00001353"/>
    </source>
</evidence>
<sequence>MVYRGNEPVDRIILKDMEFYGYHGVLPEEQRLGQPFVVDVELFLDLAPAGRSDDPESTIDYARVFRVVEEVVTGPPCRLIEAVAERVAAAVLKEFPVAEVLVRVKKPAAPVPGRFEHMAVEVRRRR</sequence>
<dbReference type="GO" id="GO:0005737">
    <property type="term" value="C:cytoplasm"/>
    <property type="evidence" value="ECO:0007669"/>
    <property type="project" value="TreeGrafter"/>
</dbReference>
<dbReference type="EMBL" id="WHYR01000044">
    <property type="protein sequence ID" value="MQL53288.1"/>
    <property type="molecule type" value="Genomic_DNA"/>
</dbReference>
<keyword evidence="5 6" id="KW-0456">Lyase</keyword>
<comment type="catalytic activity">
    <reaction evidence="1 6">
        <text>7,8-dihydroneopterin = 6-hydroxymethyl-7,8-dihydropterin + glycolaldehyde</text>
        <dbReference type="Rhea" id="RHEA:10540"/>
        <dbReference type="ChEBI" id="CHEBI:17001"/>
        <dbReference type="ChEBI" id="CHEBI:17071"/>
        <dbReference type="ChEBI" id="CHEBI:44841"/>
        <dbReference type="EC" id="4.1.2.25"/>
    </reaction>
</comment>
<dbReference type="GO" id="GO:0046654">
    <property type="term" value="P:tetrahydrofolate biosynthetic process"/>
    <property type="evidence" value="ECO:0007669"/>
    <property type="project" value="UniProtKB-UniRule"/>
</dbReference>
<dbReference type="RefSeq" id="WP_152947765.1">
    <property type="nucleotide sequence ID" value="NZ_WHYR01000044.1"/>
</dbReference>
<dbReference type="NCBIfam" id="TIGR00526">
    <property type="entry name" value="folB_dom"/>
    <property type="match status" value="1"/>
</dbReference>
<comment type="function">
    <text evidence="6">Catalyzes the conversion of 7,8-dihydroneopterin to 6-hydroxymethyl-7,8-dihydropterin.</text>
</comment>
<gene>
    <name evidence="8" type="primary">folB</name>
    <name evidence="8" type="ORF">GFC01_13690</name>
</gene>
<feature type="domain" description="Dihydroneopterin aldolase/epimerase" evidence="7">
    <location>
        <begin position="12"/>
        <end position="124"/>
    </location>
</feature>
<dbReference type="InterPro" id="IPR006156">
    <property type="entry name" value="Dihydroneopterin_aldolase"/>
</dbReference>
<evidence type="ECO:0000256" key="2">
    <source>
        <dbReference type="ARBA" id="ARBA00005013"/>
    </source>
</evidence>
<dbReference type="FunFam" id="3.30.1130.10:FF:000003">
    <property type="entry name" value="7,8-dihydroneopterin aldolase"/>
    <property type="match status" value="1"/>
</dbReference>
<comment type="similarity">
    <text evidence="3 6">Belongs to the DHNA family.</text>
</comment>
<dbReference type="EC" id="4.1.2.25" evidence="6"/>
<dbReference type="Proteomes" id="UP000441717">
    <property type="component" value="Unassembled WGS sequence"/>
</dbReference>
<accession>A0A6N7IVW5</accession>
<evidence type="ECO:0000256" key="6">
    <source>
        <dbReference type="RuleBase" id="RU362079"/>
    </source>
</evidence>
<proteinExistence type="inferred from homology"/>